<evidence type="ECO:0000256" key="6">
    <source>
        <dbReference type="SAM" id="Phobius"/>
    </source>
</evidence>
<protein>
    <submittedName>
        <fullName evidence="7">PiT family inorganic phosphate transporter</fullName>
    </submittedName>
</protein>
<dbReference type="PANTHER" id="PTHR11101:SF80">
    <property type="entry name" value="PHOSPHATE TRANSPORTER"/>
    <property type="match status" value="1"/>
</dbReference>
<keyword evidence="8" id="KW-1185">Reference proteome</keyword>
<feature type="transmembrane region" description="Helical" evidence="6">
    <location>
        <begin position="116"/>
        <end position="134"/>
    </location>
</feature>
<dbReference type="RefSeq" id="WP_184241969.1">
    <property type="nucleotide sequence ID" value="NZ_JACHNA010000001.1"/>
</dbReference>
<gene>
    <name evidence="7" type="ORF">HDA30_001874</name>
</gene>
<organism evidence="7 8">
    <name type="scientific">Micrococcus cohnii</name>
    <dbReference type="NCBI Taxonomy" id="993416"/>
    <lineage>
        <taxon>Bacteria</taxon>
        <taxon>Bacillati</taxon>
        <taxon>Actinomycetota</taxon>
        <taxon>Actinomycetes</taxon>
        <taxon>Micrococcales</taxon>
        <taxon>Micrococcaceae</taxon>
        <taxon>Micrococcus</taxon>
    </lineage>
</organism>
<reference evidence="7 8" key="1">
    <citation type="submission" date="2020-08" db="EMBL/GenBank/DDBJ databases">
        <title>Sequencing the genomes of 1000 actinobacteria strains.</title>
        <authorList>
            <person name="Klenk H.-P."/>
        </authorList>
    </citation>
    <scope>NUCLEOTIDE SEQUENCE [LARGE SCALE GENOMIC DNA]</scope>
    <source>
        <strain evidence="7 8">DSM 23974</strain>
    </source>
</reference>
<keyword evidence="3 6" id="KW-0812">Transmembrane</keyword>
<feature type="transmembrane region" description="Helical" evidence="6">
    <location>
        <begin position="81"/>
        <end position="104"/>
    </location>
</feature>
<keyword evidence="4 6" id="KW-1133">Transmembrane helix</keyword>
<evidence type="ECO:0000256" key="4">
    <source>
        <dbReference type="ARBA" id="ARBA00022989"/>
    </source>
</evidence>
<dbReference type="GO" id="GO:0035435">
    <property type="term" value="P:phosphate ion transmembrane transport"/>
    <property type="evidence" value="ECO:0007669"/>
    <property type="project" value="TreeGrafter"/>
</dbReference>
<name>A0A7W7M455_9MICC</name>
<feature type="transmembrane region" description="Helical" evidence="6">
    <location>
        <begin position="274"/>
        <end position="296"/>
    </location>
</feature>
<accession>A0A7W7M455</accession>
<dbReference type="GO" id="GO:0016020">
    <property type="term" value="C:membrane"/>
    <property type="evidence" value="ECO:0007669"/>
    <property type="project" value="UniProtKB-SubCell"/>
</dbReference>
<evidence type="ECO:0000313" key="7">
    <source>
        <dbReference type="EMBL" id="MBB4736366.1"/>
    </source>
</evidence>
<sequence length="352" mass="36708">MPADLGSALGLGAAFLVVCALSLVTAFTDAPNAVALAARFRALTPRIAVQTAALMNLLGVIVGTVLLTYNVRFFFQAHGHGVVGLLVLTVGVLVAALWGLLLWWRRVPGSTTHAMLAGLWGASFAAHVSAGVGDPASMGPQMREQLVFGLLLTPVLALLSARLLVPPIVRLGSTGSTVRVQRRARISLSIASSATAFGHGIQSGQRIGLLWGTAVLAADSLHHDVPSDLPLDETVVWAPLLAFAVCSAFGFLGGSWRIGRTMTERLVSLDPLRAAVASASAAGWLFFGSILLHVPISSTHTTVASTVGAGQDQRFHSVRWGQVFRVAGWWLATPAVCLGAAFGLTGLALAFT</sequence>
<dbReference type="InterPro" id="IPR001204">
    <property type="entry name" value="Phos_transporter"/>
</dbReference>
<dbReference type="AlphaFoldDB" id="A0A7W7M455"/>
<feature type="transmembrane region" description="Helical" evidence="6">
    <location>
        <begin position="327"/>
        <end position="351"/>
    </location>
</feature>
<dbReference type="Proteomes" id="UP000540191">
    <property type="component" value="Unassembled WGS sequence"/>
</dbReference>
<dbReference type="GO" id="GO:0005315">
    <property type="term" value="F:phosphate transmembrane transporter activity"/>
    <property type="evidence" value="ECO:0007669"/>
    <property type="project" value="InterPro"/>
</dbReference>
<dbReference type="PANTHER" id="PTHR11101">
    <property type="entry name" value="PHOSPHATE TRANSPORTER"/>
    <property type="match status" value="1"/>
</dbReference>
<evidence type="ECO:0000256" key="1">
    <source>
        <dbReference type="ARBA" id="ARBA00004141"/>
    </source>
</evidence>
<dbReference type="Pfam" id="PF01384">
    <property type="entry name" value="PHO4"/>
    <property type="match status" value="2"/>
</dbReference>
<comment type="subcellular location">
    <subcellularLocation>
        <location evidence="1">Membrane</location>
        <topology evidence="1">Multi-pass membrane protein</topology>
    </subcellularLocation>
</comment>
<proteinExistence type="predicted"/>
<evidence type="ECO:0000256" key="2">
    <source>
        <dbReference type="ARBA" id="ARBA00022448"/>
    </source>
</evidence>
<keyword evidence="5 6" id="KW-0472">Membrane</keyword>
<feature type="transmembrane region" description="Helical" evidence="6">
    <location>
        <begin position="146"/>
        <end position="165"/>
    </location>
</feature>
<comment type="caution">
    <text evidence="7">The sequence shown here is derived from an EMBL/GenBank/DDBJ whole genome shotgun (WGS) entry which is preliminary data.</text>
</comment>
<keyword evidence="2" id="KW-0813">Transport</keyword>
<evidence type="ECO:0000256" key="3">
    <source>
        <dbReference type="ARBA" id="ARBA00022692"/>
    </source>
</evidence>
<evidence type="ECO:0000313" key="8">
    <source>
        <dbReference type="Proteomes" id="UP000540191"/>
    </source>
</evidence>
<feature type="transmembrane region" description="Helical" evidence="6">
    <location>
        <begin position="47"/>
        <end position="69"/>
    </location>
</feature>
<evidence type="ECO:0000256" key="5">
    <source>
        <dbReference type="ARBA" id="ARBA00023136"/>
    </source>
</evidence>
<dbReference type="EMBL" id="JACHNA010000001">
    <property type="protein sequence ID" value="MBB4736366.1"/>
    <property type="molecule type" value="Genomic_DNA"/>
</dbReference>
<feature type="transmembrane region" description="Helical" evidence="6">
    <location>
        <begin position="235"/>
        <end position="253"/>
    </location>
</feature>